<feature type="domain" description="Cyclic nucleotide-binding" evidence="21">
    <location>
        <begin position="439"/>
        <end position="539"/>
    </location>
</feature>
<dbReference type="GO" id="GO:0046872">
    <property type="term" value="F:metal ion binding"/>
    <property type="evidence" value="ECO:0007669"/>
    <property type="project" value="UniProtKB-KW"/>
</dbReference>
<gene>
    <name evidence="23" type="ORF">SteCoe_32653</name>
</gene>
<dbReference type="SMART" id="SM00100">
    <property type="entry name" value="cNMP"/>
    <property type="match status" value="3"/>
</dbReference>
<dbReference type="PROSITE" id="PS50011">
    <property type="entry name" value="PROTEIN_KINASE_DOM"/>
    <property type="match status" value="1"/>
</dbReference>
<evidence type="ECO:0000256" key="3">
    <source>
        <dbReference type="ARBA" id="ARBA00006352"/>
    </source>
</evidence>
<accession>A0A1R2AYM2</accession>
<dbReference type="SUPFAM" id="SSF51206">
    <property type="entry name" value="cAMP-binding domain-like"/>
    <property type="match status" value="4"/>
</dbReference>
<keyword evidence="5" id="KW-0963">Cytoplasm</keyword>
<dbReference type="CDD" id="cd00038">
    <property type="entry name" value="CAP_ED"/>
    <property type="match status" value="3"/>
</dbReference>
<dbReference type="InterPro" id="IPR018490">
    <property type="entry name" value="cNMP-bd_dom_sf"/>
</dbReference>
<keyword evidence="15" id="KW-0472">Membrane</keyword>
<dbReference type="GO" id="GO:0005524">
    <property type="term" value="F:ATP binding"/>
    <property type="evidence" value="ECO:0007669"/>
    <property type="project" value="UniProtKB-UniRule"/>
</dbReference>
<keyword evidence="24" id="KW-1185">Reference proteome</keyword>
<keyword evidence="12 19" id="KW-0067">ATP-binding</keyword>
<keyword evidence="6" id="KW-0723">Serine/threonine-protein kinase</keyword>
<evidence type="ECO:0000256" key="4">
    <source>
        <dbReference type="ARBA" id="ARBA00012428"/>
    </source>
</evidence>
<dbReference type="Gene3D" id="3.30.200.20">
    <property type="entry name" value="Phosphorylase Kinase, domain 1"/>
    <property type="match status" value="1"/>
</dbReference>
<reference evidence="23 24" key="1">
    <citation type="submission" date="2016-11" db="EMBL/GenBank/DDBJ databases">
        <title>The macronuclear genome of Stentor coeruleus: a giant cell with tiny introns.</title>
        <authorList>
            <person name="Slabodnick M."/>
            <person name="Ruby J.G."/>
            <person name="Reiff S.B."/>
            <person name="Swart E.C."/>
            <person name="Gosai S."/>
            <person name="Prabakaran S."/>
            <person name="Witkowska E."/>
            <person name="Larue G.E."/>
            <person name="Fisher S."/>
            <person name="Freeman R.M."/>
            <person name="Gunawardena J."/>
            <person name="Chu W."/>
            <person name="Stover N.A."/>
            <person name="Gregory B.D."/>
            <person name="Nowacki M."/>
            <person name="Derisi J."/>
            <person name="Roy S.W."/>
            <person name="Marshall W.F."/>
            <person name="Sood P."/>
        </authorList>
    </citation>
    <scope>NUCLEOTIDE SEQUENCE [LARGE SCALE GENOMIC DNA]</scope>
    <source>
        <strain evidence="23">WM001</strain>
    </source>
</reference>
<dbReference type="AlphaFoldDB" id="A0A1R2AYM2"/>
<evidence type="ECO:0000256" key="1">
    <source>
        <dbReference type="ARBA" id="ARBA00001946"/>
    </source>
</evidence>
<dbReference type="EMBL" id="MPUH01001180">
    <property type="protein sequence ID" value="OMJ69587.1"/>
    <property type="molecule type" value="Genomic_DNA"/>
</dbReference>
<proteinExistence type="inferred from homology"/>
<organism evidence="23 24">
    <name type="scientific">Stentor coeruleus</name>
    <dbReference type="NCBI Taxonomy" id="5963"/>
    <lineage>
        <taxon>Eukaryota</taxon>
        <taxon>Sar</taxon>
        <taxon>Alveolata</taxon>
        <taxon>Ciliophora</taxon>
        <taxon>Postciliodesmatophora</taxon>
        <taxon>Heterotrichea</taxon>
        <taxon>Heterotrichida</taxon>
        <taxon>Stentoridae</taxon>
        <taxon>Stentor</taxon>
    </lineage>
</organism>
<dbReference type="InterPro" id="IPR000595">
    <property type="entry name" value="cNMP-bd_dom"/>
</dbReference>
<evidence type="ECO:0000259" key="22">
    <source>
        <dbReference type="PROSITE" id="PS51285"/>
    </source>
</evidence>
<dbReference type="InterPro" id="IPR018488">
    <property type="entry name" value="cNMP-bd_CS"/>
</dbReference>
<dbReference type="OrthoDB" id="63632at2759"/>
<evidence type="ECO:0000256" key="12">
    <source>
        <dbReference type="ARBA" id="ARBA00022840"/>
    </source>
</evidence>
<feature type="domain" description="Cyclic nucleotide-binding" evidence="21">
    <location>
        <begin position="81"/>
        <end position="179"/>
    </location>
</feature>
<evidence type="ECO:0000256" key="13">
    <source>
        <dbReference type="ARBA" id="ARBA00022842"/>
    </source>
</evidence>
<dbReference type="InterPro" id="IPR000961">
    <property type="entry name" value="AGC-kinase_C"/>
</dbReference>
<evidence type="ECO:0000256" key="2">
    <source>
        <dbReference type="ARBA" id="ARBA00004308"/>
    </source>
</evidence>
<evidence type="ECO:0000256" key="8">
    <source>
        <dbReference type="ARBA" id="ARBA00022679"/>
    </source>
</evidence>
<dbReference type="PROSITE" id="PS51285">
    <property type="entry name" value="AGC_KINASE_CTER"/>
    <property type="match status" value="1"/>
</dbReference>
<evidence type="ECO:0000256" key="9">
    <source>
        <dbReference type="ARBA" id="ARBA00022723"/>
    </source>
</evidence>
<dbReference type="GO" id="GO:0005952">
    <property type="term" value="C:cAMP-dependent protein kinase complex"/>
    <property type="evidence" value="ECO:0007669"/>
    <property type="project" value="TreeGrafter"/>
</dbReference>
<protein>
    <recommendedName>
        <fullName evidence="16">cGMP-dependent protein kinase</fullName>
        <ecNumber evidence="4">2.7.11.12</ecNumber>
    </recommendedName>
</protein>
<keyword evidence="8" id="KW-0808">Transferase</keyword>
<name>A0A1R2AYM2_9CILI</name>
<dbReference type="EC" id="2.7.11.12" evidence="4"/>
<dbReference type="Pfam" id="PF00069">
    <property type="entry name" value="Pkinase"/>
    <property type="match status" value="1"/>
</dbReference>
<feature type="domain" description="Protein kinase" evidence="20">
    <location>
        <begin position="563"/>
        <end position="819"/>
    </location>
</feature>
<evidence type="ECO:0000256" key="14">
    <source>
        <dbReference type="ARBA" id="ARBA00022992"/>
    </source>
</evidence>
<dbReference type="InterPro" id="IPR000719">
    <property type="entry name" value="Prot_kinase_dom"/>
</dbReference>
<evidence type="ECO:0000256" key="5">
    <source>
        <dbReference type="ARBA" id="ARBA00022490"/>
    </source>
</evidence>
<evidence type="ECO:0000256" key="16">
    <source>
        <dbReference type="ARBA" id="ARBA00024113"/>
    </source>
</evidence>
<comment type="catalytic activity">
    <reaction evidence="17">
        <text>L-threonyl-[protein] + ATP = O-phospho-L-threonyl-[protein] + ADP + H(+)</text>
        <dbReference type="Rhea" id="RHEA:46608"/>
        <dbReference type="Rhea" id="RHEA-COMP:11060"/>
        <dbReference type="Rhea" id="RHEA-COMP:11605"/>
        <dbReference type="ChEBI" id="CHEBI:15378"/>
        <dbReference type="ChEBI" id="CHEBI:30013"/>
        <dbReference type="ChEBI" id="CHEBI:30616"/>
        <dbReference type="ChEBI" id="CHEBI:61977"/>
        <dbReference type="ChEBI" id="CHEBI:456216"/>
        <dbReference type="EC" id="2.7.11.12"/>
    </reaction>
</comment>
<comment type="subcellular location">
    <subcellularLocation>
        <location evidence="2">Endomembrane system</location>
    </subcellularLocation>
</comment>
<dbReference type="GO" id="GO:0004691">
    <property type="term" value="F:cAMP-dependent protein kinase activity"/>
    <property type="evidence" value="ECO:0007669"/>
    <property type="project" value="TreeGrafter"/>
</dbReference>
<dbReference type="FunFam" id="2.60.120.10:FF:000068">
    <property type="entry name" value="cGMP-dependent protein kinase"/>
    <property type="match status" value="1"/>
</dbReference>
<evidence type="ECO:0000256" key="7">
    <source>
        <dbReference type="ARBA" id="ARBA00022535"/>
    </source>
</evidence>
<dbReference type="Proteomes" id="UP000187209">
    <property type="component" value="Unassembled WGS sequence"/>
</dbReference>
<keyword evidence="7" id="KW-0140">cGMP</keyword>
<evidence type="ECO:0000259" key="20">
    <source>
        <dbReference type="PROSITE" id="PS50011"/>
    </source>
</evidence>
<dbReference type="InterPro" id="IPR011009">
    <property type="entry name" value="Kinase-like_dom_sf"/>
</dbReference>
<evidence type="ECO:0000256" key="11">
    <source>
        <dbReference type="ARBA" id="ARBA00022777"/>
    </source>
</evidence>
<dbReference type="FunFam" id="3.30.200.20:FF:000042">
    <property type="entry name" value="Aurora kinase A"/>
    <property type="match status" value="1"/>
</dbReference>
<dbReference type="GO" id="GO:0004692">
    <property type="term" value="F:cGMP-dependent protein kinase activity"/>
    <property type="evidence" value="ECO:0007669"/>
    <property type="project" value="UniProtKB-EC"/>
</dbReference>
<dbReference type="Gene3D" id="2.60.120.10">
    <property type="entry name" value="Jelly Rolls"/>
    <property type="match status" value="3"/>
</dbReference>
<sequence length="890" mass="101876">MGSCLRTTSKSKIPVLPNHEGLDLSEAKAKLSRKIKQSMPDPRLSSDCKEPTDAKFAIVQDKSKSKADISFISAALTKHFIFNSLTEEQRESVINHMKYYILEPREVVFEQNSVGSTFFVIAHGKLEVIIDEKRVNVLRPQESFGELALLHDTPRSATVRTIENSSLWGVDRKTFRNTLEQINALNYAENRGLIESIPVFKILNNAQIESLIASIATNMYSPGQVIVNEGETGDLLYIIKQGSVICSQGEKDIKTMEKGDYFGEQALLYNSVRTATITAVENTKCLTIGRAELTKLFGTSLQLIVHKNSQRIAFDKNVYLKKLTKTQFEKLLNCSEIQELKEGEKAISEGIRKCDNIIVLIKGELQSEDGEIVYKVFDIIGLDEAIQAFDDIFQKDYYAKGDVHLAFIKNSAFFEAIGGDYHKVTTNNDAIKLLKKIPLFRYLSEEQFESLIQSLRTENFKNDAIIFAQNQPGESLFLIKSGRVEVIDKDTNRILRNITKDDYFGERSLLFDKFRSATVKAKGEVNCWVLYKSDFMRILDEKLKKLLMKRIELQDDNINIHDLYVVNQIGTGTFGNVFLVIHKQKKSLYALKAVNKKKVRAYEMEDNLLLERKILLQIDHMLISKLIKTFKDDKRVYFLLEYIRGMNLFDVLRKLDVLTVADAKFYTACIFLMLEHLHERDIIYRDLHPMNIMIDDEGYPKLIDFGAAKIIKGRTYTIVGIPPHYMAPEIITGHGYTLSADYWSAGIMLYEFLYAAVPFGEEENDPYVVYEMVQQGKFLFPPNADNKDKIKDLITQLLCKNPAARLGGTFDNLKSHPWFIGINWEKILRRELPTPYVPILPSILHDAEMALKNHKPLDEVITKAEKHDEIPKPRPVKEGFNVNWDEEFKG</sequence>
<evidence type="ECO:0000256" key="15">
    <source>
        <dbReference type="ARBA" id="ARBA00023136"/>
    </source>
</evidence>
<evidence type="ECO:0000256" key="10">
    <source>
        <dbReference type="ARBA" id="ARBA00022741"/>
    </source>
</evidence>
<dbReference type="PANTHER" id="PTHR24353:SF37">
    <property type="entry name" value="CAMP-DEPENDENT PROTEIN KINASE CATALYTIC SUBUNIT PRKX"/>
    <property type="match status" value="1"/>
</dbReference>
<feature type="domain" description="AGC-kinase C-terminal" evidence="22">
    <location>
        <begin position="820"/>
        <end position="890"/>
    </location>
</feature>
<dbReference type="PROSITE" id="PS00888">
    <property type="entry name" value="CNMP_BINDING_1"/>
    <property type="match status" value="1"/>
</dbReference>
<evidence type="ECO:0000313" key="24">
    <source>
        <dbReference type="Proteomes" id="UP000187209"/>
    </source>
</evidence>
<evidence type="ECO:0000259" key="21">
    <source>
        <dbReference type="PROSITE" id="PS50042"/>
    </source>
</evidence>
<feature type="binding site" evidence="19">
    <location>
        <position position="592"/>
    </location>
    <ligand>
        <name>ATP</name>
        <dbReference type="ChEBI" id="CHEBI:30616"/>
    </ligand>
</feature>
<dbReference type="PROSITE" id="PS50042">
    <property type="entry name" value="CNMP_BINDING_3"/>
    <property type="match status" value="3"/>
</dbReference>
<comment type="caution">
    <text evidence="23">The sequence shown here is derived from an EMBL/GenBank/DDBJ whole genome shotgun (WGS) entry which is preliminary data.</text>
</comment>
<keyword evidence="10 19" id="KW-0547">Nucleotide-binding</keyword>
<dbReference type="PROSITE" id="PS00889">
    <property type="entry name" value="CNMP_BINDING_2"/>
    <property type="match status" value="3"/>
</dbReference>
<keyword evidence="11" id="KW-0418">Kinase</keyword>
<dbReference type="GO" id="GO:0030553">
    <property type="term" value="F:cGMP binding"/>
    <property type="evidence" value="ECO:0007669"/>
    <property type="project" value="UniProtKB-KW"/>
</dbReference>
<feature type="domain" description="Cyclic nucleotide-binding" evidence="21">
    <location>
        <begin position="199"/>
        <end position="298"/>
    </location>
</feature>
<dbReference type="PROSITE" id="PS00107">
    <property type="entry name" value="PROTEIN_KINASE_ATP"/>
    <property type="match status" value="1"/>
</dbReference>
<evidence type="ECO:0000256" key="18">
    <source>
        <dbReference type="ARBA" id="ARBA00047462"/>
    </source>
</evidence>
<evidence type="ECO:0000256" key="6">
    <source>
        <dbReference type="ARBA" id="ARBA00022527"/>
    </source>
</evidence>
<dbReference type="InterPro" id="IPR014710">
    <property type="entry name" value="RmlC-like_jellyroll"/>
</dbReference>
<dbReference type="InterPro" id="IPR017441">
    <property type="entry name" value="Protein_kinase_ATP_BS"/>
</dbReference>
<evidence type="ECO:0000313" key="23">
    <source>
        <dbReference type="EMBL" id="OMJ69587.1"/>
    </source>
</evidence>
<keyword evidence="14" id="KW-0142">cGMP-binding</keyword>
<dbReference type="PANTHER" id="PTHR24353">
    <property type="entry name" value="CYCLIC NUCLEOTIDE-DEPENDENT PROTEIN KINASE"/>
    <property type="match status" value="1"/>
</dbReference>
<dbReference type="Pfam" id="PF00027">
    <property type="entry name" value="cNMP_binding"/>
    <property type="match status" value="3"/>
</dbReference>
<comment type="similarity">
    <text evidence="3">Belongs to the protein kinase superfamily. AGC Ser/Thr protein kinase family. cGMP subfamily.</text>
</comment>
<dbReference type="SUPFAM" id="SSF56112">
    <property type="entry name" value="Protein kinase-like (PK-like)"/>
    <property type="match status" value="1"/>
</dbReference>
<comment type="catalytic activity">
    <reaction evidence="18">
        <text>L-seryl-[protein] + ATP = O-phospho-L-seryl-[protein] + ADP + H(+)</text>
        <dbReference type="Rhea" id="RHEA:17989"/>
        <dbReference type="Rhea" id="RHEA-COMP:9863"/>
        <dbReference type="Rhea" id="RHEA-COMP:11604"/>
        <dbReference type="ChEBI" id="CHEBI:15378"/>
        <dbReference type="ChEBI" id="CHEBI:29999"/>
        <dbReference type="ChEBI" id="CHEBI:30616"/>
        <dbReference type="ChEBI" id="CHEBI:83421"/>
        <dbReference type="ChEBI" id="CHEBI:456216"/>
        <dbReference type="EC" id="2.7.11.12"/>
    </reaction>
</comment>
<dbReference type="Gene3D" id="1.10.510.10">
    <property type="entry name" value="Transferase(Phosphotransferase) domain 1"/>
    <property type="match status" value="1"/>
</dbReference>
<comment type="cofactor">
    <cofactor evidence="1">
        <name>Mg(2+)</name>
        <dbReference type="ChEBI" id="CHEBI:18420"/>
    </cofactor>
</comment>
<keyword evidence="9" id="KW-0479">Metal-binding</keyword>
<dbReference type="GO" id="GO:0012505">
    <property type="term" value="C:endomembrane system"/>
    <property type="evidence" value="ECO:0007669"/>
    <property type="project" value="UniProtKB-SubCell"/>
</dbReference>
<keyword evidence="13" id="KW-0460">Magnesium</keyword>
<evidence type="ECO:0000256" key="19">
    <source>
        <dbReference type="PROSITE-ProRule" id="PRU10141"/>
    </source>
</evidence>
<evidence type="ECO:0000256" key="17">
    <source>
        <dbReference type="ARBA" id="ARBA00047298"/>
    </source>
</evidence>